<protein>
    <submittedName>
        <fullName evidence="2">Uncharacterized protein</fullName>
    </submittedName>
</protein>
<evidence type="ECO:0000313" key="2">
    <source>
        <dbReference type="EMBL" id="KAF4033651.1"/>
    </source>
</evidence>
<reference evidence="2" key="1">
    <citation type="submission" date="2020-04" db="EMBL/GenBank/DDBJ databases">
        <title>Hybrid Assembly of Korean Phytophthora infestans isolates.</title>
        <authorList>
            <person name="Prokchorchik M."/>
            <person name="Lee Y."/>
            <person name="Seo J."/>
            <person name="Cho J.-H."/>
            <person name="Park Y.-E."/>
            <person name="Jang D.-C."/>
            <person name="Im J.-S."/>
            <person name="Choi J.-G."/>
            <person name="Park H.-J."/>
            <person name="Lee G.-B."/>
            <person name="Lee Y.-G."/>
            <person name="Hong S.-Y."/>
            <person name="Cho K."/>
            <person name="Sohn K.H."/>
        </authorList>
    </citation>
    <scope>NUCLEOTIDE SEQUENCE</scope>
    <source>
        <strain evidence="2">KR_1_A1</strain>
    </source>
</reference>
<name>A0A833WQ86_PHYIN</name>
<accession>A0A833WQ86</accession>
<keyword evidence="3" id="KW-1185">Reference proteome</keyword>
<dbReference type="AlphaFoldDB" id="A0A833WQ86"/>
<dbReference type="EMBL" id="WSZM01000413">
    <property type="protein sequence ID" value="KAF4033651.1"/>
    <property type="molecule type" value="Genomic_DNA"/>
</dbReference>
<dbReference type="Proteomes" id="UP000602510">
    <property type="component" value="Unassembled WGS sequence"/>
</dbReference>
<feature type="region of interest" description="Disordered" evidence="1">
    <location>
        <begin position="1"/>
        <end position="26"/>
    </location>
</feature>
<organism evidence="2 3">
    <name type="scientific">Phytophthora infestans</name>
    <name type="common">Potato late blight agent</name>
    <name type="synonym">Botrytis infestans</name>
    <dbReference type="NCBI Taxonomy" id="4787"/>
    <lineage>
        <taxon>Eukaryota</taxon>
        <taxon>Sar</taxon>
        <taxon>Stramenopiles</taxon>
        <taxon>Oomycota</taxon>
        <taxon>Peronosporomycetes</taxon>
        <taxon>Peronosporales</taxon>
        <taxon>Peronosporaceae</taxon>
        <taxon>Phytophthora</taxon>
    </lineage>
</organism>
<evidence type="ECO:0000313" key="3">
    <source>
        <dbReference type="Proteomes" id="UP000602510"/>
    </source>
</evidence>
<feature type="region of interest" description="Disordered" evidence="1">
    <location>
        <begin position="73"/>
        <end position="100"/>
    </location>
</feature>
<sequence>MQSAESSKTKAYIPAETNSHKNPLKVHPTLKKKKTLKEAVDKQVWKYLNRQKKFQTEDSNRRRAKMAKTVAEEVMEDTQKLKRKLTETPPNKSPTDKRPAISELKMKQSIRLIENYLMKTRKRKAATTKKQKKTLKERKHKKMIPDIKKEYTADINSYKNLFANKLLQRYAIQICSASRFAQNQILL</sequence>
<comment type="caution">
    <text evidence="2">The sequence shown here is derived from an EMBL/GenBank/DDBJ whole genome shotgun (WGS) entry which is preliminary data.</text>
</comment>
<proteinExistence type="predicted"/>
<evidence type="ECO:0000256" key="1">
    <source>
        <dbReference type="SAM" id="MobiDB-lite"/>
    </source>
</evidence>
<feature type="compositionally biased region" description="Basic and acidic residues" evidence="1">
    <location>
        <begin position="77"/>
        <end position="86"/>
    </location>
</feature>
<gene>
    <name evidence="2" type="ORF">GN244_ATG14474</name>
</gene>